<evidence type="ECO:0000256" key="2">
    <source>
        <dbReference type="ARBA" id="ARBA00022722"/>
    </source>
</evidence>
<comment type="catalytic activity">
    <reaction evidence="5 6">
        <text>Exonucleolytic cleavage in either 5'- to 3'- or 3'- to 5'-direction to yield nucleoside 5'-phosphates.</text>
        <dbReference type="EC" id="3.1.11.6"/>
    </reaction>
</comment>
<name>A0A2N7PK22_9BACT</name>
<feature type="domain" description="Exonuclease VII large subunit C-terminal" evidence="7">
    <location>
        <begin position="160"/>
        <end position="451"/>
    </location>
</feature>
<reference evidence="9 10" key="1">
    <citation type="submission" date="2018-01" db="EMBL/GenBank/DDBJ databases">
        <title>Metagenomic assembled genomes from two thermal pools in the Uzon Caldera, Kamchatka, Russia.</title>
        <authorList>
            <person name="Wilkins L."/>
            <person name="Ettinger C."/>
        </authorList>
    </citation>
    <scope>NUCLEOTIDE SEQUENCE [LARGE SCALE GENOMIC DNA]</scope>
    <source>
        <strain evidence="9">ZAV-15</strain>
    </source>
</reference>
<dbReference type="GO" id="GO:0006308">
    <property type="term" value="P:DNA catabolic process"/>
    <property type="evidence" value="ECO:0007669"/>
    <property type="project" value="UniProtKB-UniRule"/>
</dbReference>
<dbReference type="GO" id="GO:0009318">
    <property type="term" value="C:exodeoxyribonuclease VII complex"/>
    <property type="evidence" value="ECO:0007669"/>
    <property type="project" value="UniProtKB-UniRule"/>
</dbReference>
<dbReference type="InterPro" id="IPR025824">
    <property type="entry name" value="OB-fold_nuc-bd_dom"/>
</dbReference>
<dbReference type="Pfam" id="PF02601">
    <property type="entry name" value="Exonuc_VII_L"/>
    <property type="match status" value="1"/>
</dbReference>
<evidence type="ECO:0000256" key="1">
    <source>
        <dbReference type="ARBA" id="ARBA00022490"/>
    </source>
</evidence>
<proteinExistence type="inferred from homology"/>
<keyword evidence="3 5" id="KW-0378">Hydrolase</keyword>
<sequence>MPFLRKKSKFLSFLFFNFSTILYKEMKMESLYQDTFGISQEKFYYTVKEVSLKIKSLLEENLTFLWIEGEISNLKYSQNGNIYLNLTEEEATLKAVLFKDQKQEIPQEVLREGLKVLAFGKLTFFGRSGEVFLIIRKIEPLGIGLLLLRKEYLLKKYHYLFDPNLKRALPPFPRKIGVITSLFGAALQDFLKVGLSRWQAHILIYPVRVQGEGALFDIIQAIKDLNEHFSDLDLIVITRGGGSPEDLLPFYTEEIILAVRNSRIPVVSAVGHEIDYTLCDLAADKRCPTPSAAAQEIFPDRKELLVKLELLRKKLYQLISLKINLSETKLKRLHLALQEKDPLLRLIQKEKVLKDFKFKLFQKLSNLLLLKEKQLFHFKKELEAKHPSKLLELKEEKLKGLKKLLFSLSPYHILKKGYSIVKTYPQGEIVKSVEKIKPCDELEIILSKGKLLVSVLKVEDKNGL</sequence>
<dbReference type="InterPro" id="IPR003753">
    <property type="entry name" value="Exonuc_VII_L"/>
</dbReference>
<comment type="subcellular location">
    <subcellularLocation>
        <location evidence="5 6">Cytoplasm</location>
    </subcellularLocation>
</comment>
<dbReference type="PANTHER" id="PTHR30008">
    <property type="entry name" value="EXODEOXYRIBONUCLEASE 7 LARGE SUBUNIT"/>
    <property type="match status" value="1"/>
</dbReference>
<organism evidence="9 10">
    <name type="scientific">Caldimicrobium thiodismutans</name>
    <dbReference type="NCBI Taxonomy" id="1653476"/>
    <lineage>
        <taxon>Bacteria</taxon>
        <taxon>Pseudomonadati</taxon>
        <taxon>Thermodesulfobacteriota</taxon>
        <taxon>Thermodesulfobacteria</taxon>
        <taxon>Thermodesulfobacteriales</taxon>
        <taxon>Thermodesulfobacteriaceae</taxon>
        <taxon>Caldimicrobium</taxon>
    </lineage>
</organism>
<protein>
    <recommendedName>
        <fullName evidence="5">Exodeoxyribonuclease 7 large subunit</fullName>
        <ecNumber evidence="5">3.1.11.6</ecNumber>
    </recommendedName>
    <alternativeName>
        <fullName evidence="5">Exodeoxyribonuclease VII large subunit</fullName>
        <shortName evidence="5">Exonuclease VII large subunit</shortName>
    </alternativeName>
</protein>
<keyword evidence="4 5" id="KW-0269">Exonuclease</keyword>
<evidence type="ECO:0000313" key="9">
    <source>
        <dbReference type="EMBL" id="PMP63362.1"/>
    </source>
</evidence>
<dbReference type="CDD" id="cd04489">
    <property type="entry name" value="ExoVII_LU_OBF"/>
    <property type="match status" value="1"/>
</dbReference>
<comment type="subunit">
    <text evidence="5">Heterooligomer composed of large and small subunits.</text>
</comment>
<accession>A0A2N7PK22</accession>
<dbReference type="EMBL" id="PNIE01000038">
    <property type="protein sequence ID" value="PMP63362.1"/>
    <property type="molecule type" value="Genomic_DNA"/>
</dbReference>
<keyword evidence="1 5" id="KW-0963">Cytoplasm</keyword>
<dbReference type="HAMAP" id="MF_00378">
    <property type="entry name" value="Exonuc_7_L"/>
    <property type="match status" value="1"/>
</dbReference>
<evidence type="ECO:0000256" key="4">
    <source>
        <dbReference type="ARBA" id="ARBA00022839"/>
    </source>
</evidence>
<dbReference type="Proteomes" id="UP000235731">
    <property type="component" value="Unassembled WGS sequence"/>
</dbReference>
<evidence type="ECO:0000313" key="10">
    <source>
        <dbReference type="Proteomes" id="UP000235731"/>
    </source>
</evidence>
<dbReference type="GO" id="GO:0003676">
    <property type="term" value="F:nucleic acid binding"/>
    <property type="evidence" value="ECO:0007669"/>
    <property type="project" value="InterPro"/>
</dbReference>
<dbReference type="GO" id="GO:0005737">
    <property type="term" value="C:cytoplasm"/>
    <property type="evidence" value="ECO:0007669"/>
    <property type="project" value="UniProtKB-SubCell"/>
</dbReference>
<dbReference type="InterPro" id="IPR020579">
    <property type="entry name" value="Exonuc_VII_lsu_C"/>
</dbReference>
<dbReference type="Pfam" id="PF13742">
    <property type="entry name" value="tRNA_anti_2"/>
    <property type="match status" value="1"/>
</dbReference>
<keyword evidence="2 5" id="KW-0540">Nuclease</keyword>
<evidence type="ECO:0000256" key="5">
    <source>
        <dbReference type="HAMAP-Rule" id="MF_00378"/>
    </source>
</evidence>
<feature type="domain" description="OB-fold nucleic acid binding" evidence="8">
    <location>
        <begin position="45"/>
        <end position="139"/>
    </location>
</feature>
<evidence type="ECO:0000259" key="8">
    <source>
        <dbReference type="Pfam" id="PF13742"/>
    </source>
</evidence>
<comment type="function">
    <text evidence="5">Bidirectionally degrades single-stranded DNA into large acid-insoluble oligonucleotides, which are then degraded further into small acid-soluble oligonucleotides.</text>
</comment>
<comment type="caution">
    <text evidence="9">The sequence shown here is derived from an EMBL/GenBank/DDBJ whole genome shotgun (WGS) entry which is preliminary data.</text>
</comment>
<gene>
    <name evidence="5 9" type="primary">xseA</name>
    <name evidence="9" type="ORF">C0197_02785</name>
</gene>
<dbReference type="NCBIfam" id="TIGR00237">
    <property type="entry name" value="xseA"/>
    <property type="match status" value="1"/>
</dbReference>
<evidence type="ECO:0000256" key="3">
    <source>
        <dbReference type="ARBA" id="ARBA00022801"/>
    </source>
</evidence>
<dbReference type="PANTHER" id="PTHR30008:SF0">
    <property type="entry name" value="EXODEOXYRIBONUCLEASE 7 LARGE SUBUNIT"/>
    <property type="match status" value="1"/>
</dbReference>
<evidence type="ECO:0000256" key="6">
    <source>
        <dbReference type="RuleBase" id="RU004355"/>
    </source>
</evidence>
<dbReference type="EC" id="3.1.11.6" evidence="5"/>
<dbReference type="GO" id="GO:0008855">
    <property type="term" value="F:exodeoxyribonuclease VII activity"/>
    <property type="evidence" value="ECO:0007669"/>
    <property type="project" value="UniProtKB-UniRule"/>
</dbReference>
<comment type="similarity">
    <text evidence="5 6">Belongs to the XseA family.</text>
</comment>
<dbReference type="AlphaFoldDB" id="A0A2N7PK22"/>
<evidence type="ECO:0000259" key="7">
    <source>
        <dbReference type="Pfam" id="PF02601"/>
    </source>
</evidence>